<reference evidence="33" key="2">
    <citation type="submission" date="2019-02" db="EMBL/GenBank/DDBJ databases">
        <title>Opniocepnalus argus Var Kimnra genome.</title>
        <authorList>
            <person name="Zhou C."/>
            <person name="Xiao S."/>
        </authorList>
    </citation>
    <scope>NUCLEOTIDE SEQUENCE [LARGE SCALE GENOMIC DNA]</scope>
</reference>
<comment type="catalytic activity">
    <reaction evidence="25">
        <text>tauroursodeoxycholate(out) + 2 Na(+)(out) = tauroursodeoxycholate(in) + 2 Na(+)(in)</text>
        <dbReference type="Rhea" id="RHEA:71927"/>
        <dbReference type="ChEBI" id="CHEBI:29101"/>
        <dbReference type="ChEBI" id="CHEBI:132028"/>
    </reaction>
</comment>
<evidence type="ECO:0000313" key="32">
    <source>
        <dbReference type="EMBL" id="KAF3695186.1"/>
    </source>
</evidence>
<evidence type="ECO:0000256" key="17">
    <source>
        <dbReference type="ARBA" id="ARBA00031381"/>
    </source>
</evidence>
<evidence type="ECO:0000256" key="12">
    <source>
        <dbReference type="ARBA" id="ARBA00023065"/>
    </source>
</evidence>
<feature type="transmembrane region" description="Helical" evidence="31">
    <location>
        <begin position="292"/>
        <end position="315"/>
    </location>
</feature>
<feature type="transmembrane region" description="Helical" evidence="31">
    <location>
        <begin position="171"/>
        <end position="189"/>
    </location>
</feature>
<evidence type="ECO:0000256" key="18">
    <source>
        <dbReference type="ARBA" id="ARBA00032438"/>
    </source>
</evidence>
<keyword evidence="15" id="KW-0739">Sodium transport</keyword>
<evidence type="ECO:0000256" key="5">
    <source>
        <dbReference type="ARBA" id="ARBA00022448"/>
    </source>
</evidence>
<dbReference type="InterPro" id="IPR002657">
    <property type="entry name" value="BilAc:Na_symport/Acr3"/>
</dbReference>
<keyword evidence="7 31" id="KW-0812">Transmembrane</keyword>
<comment type="catalytic activity">
    <reaction evidence="24">
        <text>tauroallocholate(out) + 2 Na(+)(out) = tauroallocholate(in) + 2 Na(+)(in)</text>
        <dbReference type="Rhea" id="RHEA:51840"/>
        <dbReference type="ChEBI" id="CHEBI:29101"/>
        <dbReference type="ChEBI" id="CHEBI:191406"/>
    </reaction>
</comment>
<evidence type="ECO:0000256" key="30">
    <source>
        <dbReference type="ARBA" id="ARBA00049276"/>
    </source>
</evidence>
<comment type="catalytic activity">
    <reaction evidence="27">
        <text>tauro-beta-muricholate(out) + 2 Na(+)(out) = tauro-beta-muricholate(in) + 2 Na(+)(in)</text>
        <dbReference type="Rhea" id="RHEA:72179"/>
        <dbReference type="ChEBI" id="CHEBI:29101"/>
        <dbReference type="ChEBI" id="CHEBI:133064"/>
    </reaction>
</comment>
<feature type="transmembrane region" description="Helical" evidence="31">
    <location>
        <begin position="39"/>
        <end position="60"/>
    </location>
</feature>
<evidence type="ECO:0000256" key="20">
    <source>
        <dbReference type="ARBA" id="ARBA00033223"/>
    </source>
</evidence>
<evidence type="ECO:0000256" key="7">
    <source>
        <dbReference type="ARBA" id="ARBA00022692"/>
    </source>
</evidence>
<feature type="transmembrane region" description="Helical" evidence="31">
    <location>
        <begin position="72"/>
        <end position="98"/>
    </location>
</feature>
<evidence type="ECO:0000256" key="23">
    <source>
        <dbReference type="ARBA" id="ARBA00046038"/>
    </source>
</evidence>
<dbReference type="PANTHER" id="PTHR10361">
    <property type="entry name" value="SODIUM-BILE ACID COTRANSPORTER"/>
    <property type="match status" value="1"/>
</dbReference>
<evidence type="ECO:0000256" key="27">
    <source>
        <dbReference type="ARBA" id="ARBA00048013"/>
    </source>
</evidence>
<organism evidence="32 33">
    <name type="scientific">Channa argus</name>
    <name type="common">Northern snakehead</name>
    <name type="synonym">Ophicephalus argus</name>
    <dbReference type="NCBI Taxonomy" id="215402"/>
    <lineage>
        <taxon>Eukaryota</taxon>
        <taxon>Metazoa</taxon>
        <taxon>Chordata</taxon>
        <taxon>Craniata</taxon>
        <taxon>Vertebrata</taxon>
        <taxon>Euteleostomi</taxon>
        <taxon>Actinopterygii</taxon>
        <taxon>Neopterygii</taxon>
        <taxon>Teleostei</taxon>
        <taxon>Neoteleostei</taxon>
        <taxon>Acanthomorphata</taxon>
        <taxon>Anabantaria</taxon>
        <taxon>Anabantiformes</taxon>
        <taxon>Channoidei</taxon>
        <taxon>Channidae</taxon>
        <taxon>Channa</taxon>
    </lineage>
</organism>
<dbReference type="EMBL" id="CM015721">
    <property type="protein sequence ID" value="KAF3695186.1"/>
    <property type="molecule type" value="Genomic_DNA"/>
</dbReference>
<evidence type="ECO:0000256" key="19">
    <source>
        <dbReference type="ARBA" id="ARBA00033014"/>
    </source>
</evidence>
<evidence type="ECO:0000256" key="4">
    <source>
        <dbReference type="ARBA" id="ARBA00013351"/>
    </source>
</evidence>
<dbReference type="NCBIfam" id="TIGR00841">
    <property type="entry name" value="bass"/>
    <property type="match status" value="1"/>
</dbReference>
<evidence type="ECO:0000256" key="15">
    <source>
        <dbReference type="ARBA" id="ARBA00023201"/>
    </source>
</evidence>
<feature type="transmembrane region" description="Helical" evidence="31">
    <location>
        <begin position="201"/>
        <end position="223"/>
    </location>
</feature>
<comment type="function">
    <text evidence="23">Plays a critical role in the sodium-dependent reabsorption of bile acids from the lumen of the small intestine. Transports various bile acids, unconjugated or conjugated, such as cholate and taurocholate. Also responsible for bile acid transport in the renal proximal tubules, a salvage mechanism that helps conserve bile acids. Works collaboratively with the Na(+)-taurocholate cotransporting polypeptide (NTCP), the organic solute transporter (OST), and the bile salt export pump (BSEP), to ensure efficacious biological recycling of bile acids during enterohepatic circulation.</text>
</comment>
<evidence type="ECO:0000313" key="33">
    <source>
        <dbReference type="Proteomes" id="UP000503349"/>
    </source>
</evidence>
<comment type="catalytic activity">
    <reaction evidence="29">
        <text>taurochenodeoxycholate(out) + 2 Na(+)(out) = taurochenodeoxycholate(in) + 2 Na(+)(in)</text>
        <dbReference type="Rhea" id="RHEA:71923"/>
        <dbReference type="ChEBI" id="CHEBI:9407"/>
        <dbReference type="ChEBI" id="CHEBI:29101"/>
    </reaction>
</comment>
<comment type="subcellular location">
    <subcellularLocation>
        <location evidence="1">Membrane</location>
        <topology evidence="1">Multi-pass membrane protein</topology>
    </subcellularLocation>
</comment>
<keyword evidence="14" id="KW-0325">Glycoprotein</keyword>
<dbReference type="InterPro" id="IPR004710">
    <property type="entry name" value="Bilac:Na_transpt"/>
</dbReference>
<dbReference type="InterPro" id="IPR038770">
    <property type="entry name" value="Na+/solute_symporter_sf"/>
</dbReference>
<evidence type="ECO:0000256" key="2">
    <source>
        <dbReference type="ARBA" id="ARBA00006528"/>
    </source>
</evidence>
<comment type="catalytic activity">
    <reaction evidence="21">
        <text>glycocholate(out) + 2 Na(+)(out) = glycocholate(in) + 2 Na(+)(in)</text>
        <dbReference type="Rhea" id="RHEA:71935"/>
        <dbReference type="ChEBI" id="CHEBI:29101"/>
        <dbReference type="ChEBI" id="CHEBI:29746"/>
    </reaction>
</comment>
<evidence type="ECO:0000256" key="13">
    <source>
        <dbReference type="ARBA" id="ARBA00023136"/>
    </source>
</evidence>
<evidence type="ECO:0000256" key="6">
    <source>
        <dbReference type="ARBA" id="ARBA00022553"/>
    </source>
</evidence>
<reference evidence="32 33" key="1">
    <citation type="submission" date="2019-02" db="EMBL/GenBank/DDBJ databases">
        <title>Opniocepnalus argus genome.</title>
        <authorList>
            <person name="Zhou C."/>
            <person name="Xiao S."/>
        </authorList>
    </citation>
    <scope>NUCLEOTIDE SEQUENCE [LARGE SCALE GENOMIC DNA]</scope>
    <source>
        <strain evidence="32">OARG1902GOOAL</strain>
        <tissue evidence="32">Muscle</tissue>
    </source>
</reference>
<evidence type="ECO:0000256" key="3">
    <source>
        <dbReference type="ARBA" id="ARBA00011407"/>
    </source>
</evidence>
<name>A0A6G1PYZ2_CHAAH</name>
<evidence type="ECO:0000256" key="28">
    <source>
        <dbReference type="ARBA" id="ARBA00048327"/>
    </source>
</evidence>
<dbReference type="PANTHER" id="PTHR10361:SF19">
    <property type="entry name" value="ILEAL SODIUM_BILE ACID COTRANSPORTER"/>
    <property type="match status" value="1"/>
</dbReference>
<feature type="transmembrane region" description="Helical" evidence="31">
    <location>
        <begin position="138"/>
        <end position="159"/>
    </location>
</feature>
<comment type="catalytic activity">
    <reaction evidence="30">
        <text>tauronorcholate(out) + 2 Na(+)(out) = tauronorcholate(in) + 2 Na(+)(in)</text>
        <dbReference type="Rhea" id="RHEA:71915"/>
        <dbReference type="ChEBI" id="CHEBI:29101"/>
        <dbReference type="ChEBI" id="CHEBI:191405"/>
    </reaction>
</comment>
<dbReference type="OrthoDB" id="203097at2759"/>
<dbReference type="Gene3D" id="1.20.1530.20">
    <property type="match status" value="1"/>
</dbReference>
<dbReference type="Pfam" id="PF01758">
    <property type="entry name" value="SBF"/>
    <property type="match status" value="1"/>
</dbReference>
<keyword evidence="11" id="KW-0445">Lipid transport</keyword>
<dbReference type="AlphaFoldDB" id="A0A6G1PYZ2"/>
<evidence type="ECO:0000256" key="9">
    <source>
        <dbReference type="ARBA" id="ARBA00022989"/>
    </source>
</evidence>
<protein>
    <recommendedName>
        <fullName evidence="4">Ileal sodium/bile acid cotransporter</fullName>
    </recommendedName>
    <alternativeName>
        <fullName evidence="18">Apical sodium-dependent bile acid transporter</fullName>
    </alternativeName>
    <alternativeName>
        <fullName evidence="20">Ileal Na(+)/bile acid cotransporter</fullName>
    </alternativeName>
    <alternativeName>
        <fullName evidence="16">Ileal sodium-dependent bile acid transporter</fullName>
    </alternativeName>
    <alternativeName>
        <fullName evidence="19">Na(+)-dependent ileal bile acid transporter</fullName>
    </alternativeName>
    <alternativeName>
        <fullName evidence="17">Solute carrier family 10 member 2</fullName>
    </alternativeName>
</protein>
<evidence type="ECO:0000256" key="8">
    <source>
        <dbReference type="ARBA" id="ARBA00022847"/>
    </source>
</evidence>
<feature type="transmembrane region" description="Helical" evidence="31">
    <location>
        <begin position="104"/>
        <end position="126"/>
    </location>
</feature>
<keyword evidence="13 31" id="KW-0472">Membrane</keyword>
<dbReference type="GO" id="GO:0016324">
    <property type="term" value="C:apical plasma membrane"/>
    <property type="evidence" value="ECO:0007669"/>
    <property type="project" value="TreeGrafter"/>
</dbReference>
<evidence type="ECO:0000256" key="14">
    <source>
        <dbReference type="ARBA" id="ARBA00023180"/>
    </source>
</evidence>
<evidence type="ECO:0000256" key="29">
    <source>
        <dbReference type="ARBA" id="ARBA00048338"/>
    </source>
</evidence>
<evidence type="ECO:0000256" key="22">
    <source>
        <dbReference type="ARBA" id="ARBA00034231"/>
    </source>
</evidence>
<gene>
    <name evidence="32" type="ORF">EXN66_Car010862</name>
</gene>
<evidence type="ECO:0000256" key="31">
    <source>
        <dbReference type="SAM" id="Phobius"/>
    </source>
</evidence>
<comment type="catalytic activity">
    <reaction evidence="26">
        <text>taurodeoxycholate(out) + 2 Na(+)(out) = taurodeoxycholate(in) + 2 Na(+)(in)</text>
        <dbReference type="Rhea" id="RHEA:72087"/>
        <dbReference type="ChEBI" id="CHEBI:29101"/>
        <dbReference type="ChEBI" id="CHEBI:36261"/>
    </reaction>
</comment>
<feature type="transmembrane region" description="Helical" evidence="31">
    <location>
        <begin position="229"/>
        <end position="251"/>
    </location>
</feature>
<keyword evidence="8" id="KW-0769">Symport</keyword>
<evidence type="ECO:0000256" key="25">
    <source>
        <dbReference type="ARBA" id="ARBA00047596"/>
    </source>
</evidence>
<keyword evidence="5" id="KW-0813">Transport</keyword>
<comment type="catalytic activity">
    <reaction evidence="28">
        <text>taurocholate(out) + 2 Na(+)(out) = taurocholate(in) + 2 Na(+)(in)</text>
        <dbReference type="Rhea" id="RHEA:71875"/>
        <dbReference type="ChEBI" id="CHEBI:29101"/>
        <dbReference type="ChEBI" id="CHEBI:36257"/>
    </reaction>
</comment>
<dbReference type="GO" id="GO:0008508">
    <property type="term" value="F:bile acid:sodium symporter activity"/>
    <property type="evidence" value="ECO:0007669"/>
    <property type="project" value="TreeGrafter"/>
</dbReference>
<comment type="similarity">
    <text evidence="2">Belongs to the bile acid:sodium symporter (BASS) (TC 2.A.28) family.</text>
</comment>
<comment type="catalytic activity">
    <reaction evidence="22">
        <text>cholate(out) + 2 Na(+)(out) = cholate(in) + 2 Na(+)(in)</text>
        <dbReference type="Rhea" id="RHEA:71911"/>
        <dbReference type="ChEBI" id="CHEBI:29101"/>
        <dbReference type="ChEBI" id="CHEBI:29747"/>
    </reaction>
</comment>
<accession>A0A6G1PYZ2</accession>
<proteinExistence type="inferred from homology"/>
<evidence type="ECO:0000256" key="11">
    <source>
        <dbReference type="ARBA" id="ARBA00023055"/>
    </source>
</evidence>
<evidence type="ECO:0000256" key="26">
    <source>
        <dbReference type="ARBA" id="ARBA00047743"/>
    </source>
</evidence>
<keyword evidence="33" id="KW-1185">Reference proteome</keyword>
<evidence type="ECO:0000256" key="16">
    <source>
        <dbReference type="ARBA" id="ARBA00030792"/>
    </source>
</evidence>
<dbReference type="Proteomes" id="UP000503349">
    <property type="component" value="Chromosome 10"/>
</dbReference>
<comment type="subunit">
    <text evidence="3">Monomer and homodimer.</text>
</comment>
<keyword evidence="10" id="KW-0915">Sodium</keyword>
<dbReference type="FunFam" id="1.20.1530.20:FF:000010">
    <property type="entry name" value="Solute carrier family 10 member 6"/>
    <property type="match status" value="1"/>
</dbReference>
<keyword evidence="9 31" id="KW-1133">Transmembrane helix</keyword>
<keyword evidence="12" id="KW-0406">Ion transport</keyword>
<sequence>MSTFTATTAVHLACDSTSTICSGANCLVPPSNFNEILSVVLSSVLTVMLAMVMFSMGCTVDAQKLWGHIKKPWGIIIGFICQFGIMPFTGFALSLAFGVQPVQAIVIIIMGCCPGGSGSNIICYWLDGDMDLSISMTACSSILALGMMPLCLVIYTTTWTSSGTIQIPYDSIGITLAALLVPIAIGMYFKRKKPHLAKKILKVGSIAGFGLIIIIAVVGGVLYQSSWNIAPSLWVIGTIYPFIGFGMGFLMARFVGQPWHRCRTIALETGFQNSQLCSTVVQLSFSLEDLEVMFAFPLIYSIFQLVVAVLFVGGYQGYKKLCSCGPADADSEAPSVEADDTEPVKVKGCALDNKAFELDENFKSEGKGDRTDKNTHL</sequence>
<keyword evidence="6" id="KW-0597">Phosphoprotein</keyword>
<evidence type="ECO:0000256" key="1">
    <source>
        <dbReference type="ARBA" id="ARBA00004141"/>
    </source>
</evidence>
<evidence type="ECO:0000256" key="24">
    <source>
        <dbReference type="ARBA" id="ARBA00047311"/>
    </source>
</evidence>
<evidence type="ECO:0000256" key="21">
    <source>
        <dbReference type="ARBA" id="ARBA00034215"/>
    </source>
</evidence>
<evidence type="ECO:0000256" key="10">
    <source>
        <dbReference type="ARBA" id="ARBA00023053"/>
    </source>
</evidence>